<dbReference type="InterPro" id="IPR036008">
    <property type="entry name" value="Aconitase_4Fe-4S_dom"/>
</dbReference>
<dbReference type="InterPro" id="IPR015931">
    <property type="entry name" value="Acnase/IPM_dHydase_lsu_aba_1/3"/>
</dbReference>
<dbReference type="KEGG" id="sual:KDD17_03430"/>
<keyword evidence="3" id="KW-1185">Reference proteome</keyword>
<evidence type="ECO:0000313" key="2">
    <source>
        <dbReference type="EMBL" id="QUJ77093.1"/>
    </source>
</evidence>
<keyword evidence="1" id="KW-0408">Iron</keyword>
<sequence length="63" mass="6958">MQDFTGVPAVVDLVSRYNDVKELGGGVEKINPVDLVINHSITIDEFGNVRLVPTRFRLIPCCS</sequence>
<evidence type="ECO:0000313" key="3">
    <source>
        <dbReference type="Proteomes" id="UP000683291"/>
    </source>
</evidence>
<dbReference type="Gene3D" id="3.30.499.10">
    <property type="entry name" value="Aconitase, domain 3"/>
    <property type="match status" value="1"/>
</dbReference>
<gene>
    <name evidence="2" type="ORF">KDD17_03430</name>
</gene>
<protein>
    <recommendedName>
        <fullName evidence="4">Aconitase/3-isopropylmalate dehydratase large subunit alpha/beta/alpha domain-containing protein</fullName>
    </recommendedName>
</protein>
<evidence type="ECO:0008006" key="4">
    <source>
        <dbReference type="Google" id="ProtNLM"/>
    </source>
</evidence>
<reference evidence="2" key="1">
    <citation type="submission" date="2021-04" db="EMBL/GenBank/DDBJ databases">
        <title>Complete genome sequence for Sulfitobacter sp. strain JK7-1.</title>
        <authorList>
            <person name="Park S.-J."/>
        </authorList>
    </citation>
    <scope>NUCLEOTIDE SEQUENCE</scope>
    <source>
        <strain evidence="2">JK7-1</strain>
    </source>
</reference>
<proteinExistence type="predicted"/>
<accession>A0A975JEQ7</accession>
<organism evidence="2 3">
    <name type="scientific">Sulfitobacter albidus</name>
    <dbReference type="NCBI Taxonomy" id="2829501"/>
    <lineage>
        <taxon>Bacteria</taxon>
        <taxon>Pseudomonadati</taxon>
        <taxon>Pseudomonadota</taxon>
        <taxon>Alphaproteobacteria</taxon>
        <taxon>Rhodobacterales</taxon>
        <taxon>Roseobacteraceae</taxon>
        <taxon>Sulfitobacter</taxon>
    </lineage>
</organism>
<name>A0A975JEQ7_9RHOB</name>
<dbReference type="AlphaFoldDB" id="A0A975JEQ7"/>
<dbReference type="Proteomes" id="UP000683291">
    <property type="component" value="Chromosome 1"/>
</dbReference>
<evidence type="ECO:0000256" key="1">
    <source>
        <dbReference type="ARBA" id="ARBA00023004"/>
    </source>
</evidence>
<dbReference type="SUPFAM" id="SSF53732">
    <property type="entry name" value="Aconitase iron-sulfur domain"/>
    <property type="match status" value="1"/>
</dbReference>
<dbReference type="EMBL" id="CP073581">
    <property type="protein sequence ID" value="QUJ77093.1"/>
    <property type="molecule type" value="Genomic_DNA"/>
</dbReference>